<accession>B3SA62</accession>
<keyword evidence="3" id="KW-1185">Reference proteome</keyword>
<evidence type="ECO:0000313" key="3">
    <source>
        <dbReference type="Proteomes" id="UP000009022"/>
    </source>
</evidence>
<dbReference type="EMBL" id="DS985260">
    <property type="protein sequence ID" value="EDV20378.1"/>
    <property type="molecule type" value="Genomic_DNA"/>
</dbReference>
<dbReference type="CTD" id="6758285"/>
<dbReference type="HOGENOM" id="CLU_1580534_0_0_1"/>
<evidence type="ECO:0000256" key="1">
    <source>
        <dbReference type="SAM" id="SignalP"/>
    </source>
</evidence>
<sequence length="167" mass="18834">MAKLNVLSLIAFLAGLVVVIEGTDFIIFNEIPPTIHVCGDQRLQILDYWAECELNVPFDDCPLKRRRSVDVNLISDFNKEPSYSKFDDRLIEADNVNNFLKFGKTLYARLQPLNLEKIDEKCCMPAPNPATECGMLPDLCPGGSMFDETTREQVIIGGCEVFIEENL</sequence>
<dbReference type="KEGG" id="tad:TRIADDRAFT_64323"/>
<gene>
    <name evidence="2" type="ORF">TRIADDRAFT_64323</name>
</gene>
<dbReference type="RefSeq" id="XP_002117072.1">
    <property type="nucleotide sequence ID" value="XM_002117036.1"/>
</dbReference>
<dbReference type="InParanoid" id="B3SA62"/>
<dbReference type="PhylomeDB" id="B3SA62"/>
<evidence type="ECO:0000313" key="2">
    <source>
        <dbReference type="EMBL" id="EDV20378.1"/>
    </source>
</evidence>
<proteinExistence type="predicted"/>
<organism evidence="2 3">
    <name type="scientific">Trichoplax adhaerens</name>
    <name type="common">Trichoplax reptans</name>
    <dbReference type="NCBI Taxonomy" id="10228"/>
    <lineage>
        <taxon>Eukaryota</taxon>
        <taxon>Metazoa</taxon>
        <taxon>Placozoa</taxon>
        <taxon>Uniplacotomia</taxon>
        <taxon>Trichoplacea</taxon>
        <taxon>Trichoplacidae</taxon>
        <taxon>Trichoplax</taxon>
    </lineage>
</organism>
<name>B3SA62_TRIAD</name>
<keyword evidence="1" id="KW-0732">Signal</keyword>
<protein>
    <submittedName>
        <fullName evidence="2">Expressed protein</fullName>
    </submittedName>
</protein>
<dbReference type="AlphaFoldDB" id="B3SA62"/>
<dbReference type="GeneID" id="6758285"/>
<feature type="signal peptide" evidence="1">
    <location>
        <begin position="1"/>
        <end position="22"/>
    </location>
</feature>
<dbReference type="Proteomes" id="UP000009022">
    <property type="component" value="Unassembled WGS sequence"/>
</dbReference>
<feature type="chain" id="PRO_5002798652" evidence="1">
    <location>
        <begin position="23"/>
        <end position="167"/>
    </location>
</feature>
<reference evidence="2 3" key="1">
    <citation type="journal article" date="2008" name="Nature">
        <title>The Trichoplax genome and the nature of placozoans.</title>
        <authorList>
            <person name="Srivastava M."/>
            <person name="Begovic E."/>
            <person name="Chapman J."/>
            <person name="Putnam N.H."/>
            <person name="Hellsten U."/>
            <person name="Kawashima T."/>
            <person name="Kuo A."/>
            <person name="Mitros T."/>
            <person name="Salamov A."/>
            <person name="Carpenter M.L."/>
            <person name="Signorovitch A.Y."/>
            <person name="Moreno M.A."/>
            <person name="Kamm K."/>
            <person name="Grimwood J."/>
            <person name="Schmutz J."/>
            <person name="Shapiro H."/>
            <person name="Grigoriev I.V."/>
            <person name="Buss L.W."/>
            <person name="Schierwater B."/>
            <person name="Dellaporta S.L."/>
            <person name="Rokhsar D.S."/>
        </authorList>
    </citation>
    <scope>NUCLEOTIDE SEQUENCE [LARGE SCALE GENOMIC DNA]</scope>
    <source>
        <strain evidence="2 3">Grell-BS-1999</strain>
    </source>
</reference>